<dbReference type="Gene3D" id="1.20.1260.10">
    <property type="match status" value="1"/>
</dbReference>
<protein>
    <submittedName>
        <fullName evidence="2">Unannotated protein</fullName>
    </submittedName>
</protein>
<dbReference type="PANTHER" id="PTHR36933:SF1">
    <property type="entry name" value="SLL0788 PROTEIN"/>
    <property type="match status" value="1"/>
</dbReference>
<accession>A0A6J6LH49</accession>
<feature type="domain" description="DUF305" evidence="1">
    <location>
        <begin position="66"/>
        <end position="207"/>
    </location>
</feature>
<dbReference type="EMBL" id="CAEZWR010000050">
    <property type="protein sequence ID" value="CAB4661357.1"/>
    <property type="molecule type" value="Genomic_DNA"/>
</dbReference>
<dbReference type="InterPro" id="IPR012347">
    <property type="entry name" value="Ferritin-like"/>
</dbReference>
<dbReference type="Pfam" id="PF03713">
    <property type="entry name" value="DUF305"/>
    <property type="match status" value="1"/>
</dbReference>
<evidence type="ECO:0000313" key="3">
    <source>
        <dbReference type="EMBL" id="CAB4901870.1"/>
    </source>
</evidence>
<proteinExistence type="predicted"/>
<evidence type="ECO:0000259" key="1">
    <source>
        <dbReference type="Pfam" id="PF03713"/>
    </source>
</evidence>
<organism evidence="2">
    <name type="scientific">freshwater metagenome</name>
    <dbReference type="NCBI Taxonomy" id="449393"/>
    <lineage>
        <taxon>unclassified sequences</taxon>
        <taxon>metagenomes</taxon>
        <taxon>ecological metagenomes</taxon>
    </lineage>
</organism>
<reference evidence="2" key="1">
    <citation type="submission" date="2020-05" db="EMBL/GenBank/DDBJ databases">
        <authorList>
            <person name="Chiriac C."/>
            <person name="Salcher M."/>
            <person name="Ghai R."/>
            <person name="Kavagutti S V."/>
        </authorList>
    </citation>
    <scope>NUCLEOTIDE SEQUENCE</scope>
</reference>
<evidence type="ECO:0000313" key="2">
    <source>
        <dbReference type="EMBL" id="CAB4661357.1"/>
    </source>
</evidence>
<gene>
    <name evidence="2" type="ORF">UFOPK2282_00568</name>
    <name evidence="3" type="ORF">UFOPK3576_00514</name>
</gene>
<dbReference type="PANTHER" id="PTHR36933">
    <property type="entry name" value="SLL0788 PROTEIN"/>
    <property type="match status" value="1"/>
</dbReference>
<name>A0A6J6LH49_9ZZZZ</name>
<dbReference type="EMBL" id="CAFBMO010000014">
    <property type="protein sequence ID" value="CAB4901870.1"/>
    <property type="molecule type" value="Genomic_DNA"/>
</dbReference>
<dbReference type="InterPro" id="IPR005183">
    <property type="entry name" value="DUF305_CopM-like"/>
</dbReference>
<sequence length="214" mass="22843">MPIFRSMTRSMTRSTSRRTFVLTLSTIAAAGVLTACGSSEEAVPPTPMPMISSASPNASVDARAADVMFAQMMIPHHQQAIEMSDMALSQASSNEIKDLADQVKAEQGPEIAVMRGWLANWGAAETAADDHSDHSTGTGMMTEDDMAALSATTGPDFDRLWLQMMITHHKGAITMAQEALATTTDPEVKTLAQAIIDAQTKEIASMEVLQANGE</sequence>
<dbReference type="AlphaFoldDB" id="A0A6J6LH49"/>